<gene>
    <name evidence="2" type="ORF">GCM10010253_66840</name>
</gene>
<dbReference type="EMBL" id="BMSZ01000032">
    <property type="protein sequence ID" value="GGS82869.1"/>
    <property type="molecule type" value="Genomic_DNA"/>
</dbReference>
<comment type="caution">
    <text evidence="2">The sequence shown here is derived from an EMBL/GenBank/DDBJ whole genome shotgun (WGS) entry which is preliminary data.</text>
</comment>
<organism evidence="2 3">
    <name type="scientific">Streptomyces badius</name>
    <dbReference type="NCBI Taxonomy" id="1941"/>
    <lineage>
        <taxon>Bacteria</taxon>
        <taxon>Bacillati</taxon>
        <taxon>Actinomycetota</taxon>
        <taxon>Actinomycetes</taxon>
        <taxon>Kitasatosporales</taxon>
        <taxon>Streptomycetaceae</taxon>
        <taxon>Streptomyces</taxon>
    </lineage>
</organism>
<sequence length="413" mass="44912">MIERAAKEIDGERDDLDWKRILPKKPEAGLWSEFAKDVAAMANARGGLLVYGVRNDRVIEGVDPQDAPTEHLYKWLRAHTQPFVGGVDIFPLQCPDTTKSVLVVDVPASAMAPHFVLGTSSRDKDQQAFAVPARFTDHTTWLSEHEVERAYRDRFARQEDAGKALERHVTETSEAVLGEGDNTAAWLIVVSRPSRPLPLLAPDPQRHEASAVMNAALSTAAKIRGDFGGSSPMRDALTGGPRVGLRRWVDGNFLTPAGGPHQGRLAMVELHHDGTVVYAVDVSRLARRQKVEVGPKVPVEMRVVQNGVCDAIALTHEVARAQHLSSSSDLVGTIVCDNDPHKVGTAGRYPGFVAVLEQHRGFLDVPKDCRCPVTIRQVPYELAPLAGIADLQAAAQSLASGLINQFGIESHLT</sequence>
<feature type="domain" description="Schlafen AlbA-2" evidence="1">
    <location>
        <begin position="12"/>
        <end position="113"/>
    </location>
</feature>
<name>A0ABQ2TPB1_STRBA</name>
<evidence type="ECO:0000313" key="2">
    <source>
        <dbReference type="EMBL" id="GGS82869.1"/>
    </source>
</evidence>
<evidence type="ECO:0000259" key="1">
    <source>
        <dbReference type="Pfam" id="PF04326"/>
    </source>
</evidence>
<dbReference type="Gene3D" id="3.30.950.30">
    <property type="entry name" value="Schlafen, AAA domain"/>
    <property type="match status" value="1"/>
</dbReference>
<accession>A0ABQ2TPB1</accession>
<dbReference type="Proteomes" id="UP000659767">
    <property type="component" value="Unassembled WGS sequence"/>
</dbReference>
<proteinExistence type="predicted"/>
<reference evidence="3" key="1">
    <citation type="journal article" date="2019" name="Int. J. Syst. Evol. Microbiol.">
        <title>The Global Catalogue of Microorganisms (GCM) 10K type strain sequencing project: providing services to taxonomists for standard genome sequencing and annotation.</title>
        <authorList>
            <consortium name="The Broad Institute Genomics Platform"/>
            <consortium name="The Broad Institute Genome Sequencing Center for Infectious Disease"/>
            <person name="Wu L."/>
            <person name="Ma J."/>
        </authorList>
    </citation>
    <scope>NUCLEOTIDE SEQUENCE [LARGE SCALE GENOMIC DNA]</scope>
    <source>
        <strain evidence="3">JCM 4350</strain>
    </source>
</reference>
<dbReference type="InterPro" id="IPR007421">
    <property type="entry name" value="Schlafen_AlbA_2_dom"/>
</dbReference>
<evidence type="ECO:0000313" key="3">
    <source>
        <dbReference type="Proteomes" id="UP000659767"/>
    </source>
</evidence>
<dbReference type="Pfam" id="PF04326">
    <property type="entry name" value="SLFN_AlbA_2"/>
    <property type="match status" value="1"/>
</dbReference>
<protein>
    <recommendedName>
        <fullName evidence="1">Schlafen AlbA-2 domain-containing protein</fullName>
    </recommendedName>
</protein>
<keyword evidence="3" id="KW-1185">Reference proteome</keyword>
<dbReference type="InterPro" id="IPR038461">
    <property type="entry name" value="Schlafen_AlbA_2_dom_sf"/>
</dbReference>